<feature type="transmembrane region" description="Helical" evidence="1">
    <location>
        <begin position="159"/>
        <end position="180"/>
    </location>
</feature>
<accession>A0A1T4M9C4</accession>
<keyword evidence="1" id="KW-0472">Membrane</keyword>
<feature type="transmembrane region" description="Helical" evidence="1">
    <location>
        <begin position="25"/>
        <end position="52"/>
    </location>
</feature>
<dbReference type="EMBL" id="FUXF01000034">
    <property type="protein sequence ID" value="SJZ63521.1"/>
    <property type="molecule type" value="Genomic_DNA"/>
</dbReference>
<evidence type="ECO:0008006" key="4">
    <source>
        <dbReference type="Google" id="ProtNLM"/>
    </source>
</evidence>
<reference evidence="3" key="1">
    <citation type="submission" date="2017-02" db="EMBL/GenBank/DDBJ databases">
        <authorList>
            <person name="Varghese N."/>
            <person name="Submissions S."/>
        </authorList>
    </citation>
    <scope>NUCLEOTIDE SEQUENCE [LARGE SCALE GENOMIC DNA]</scope>
    <source>
        <strain evidence="3">ATCC 27862</strain>
    </source>
</reference>
<dbReference type="AlphaFoldDB" id="A0A1T4M9C4"/>
<keyword evidence="3" id="KW-1185">Reference proteome</keyword>
<protein>
    <recommendedName>
        <fullName evidence="4">Inhibitor of apoptosis-promoting Bax1</fullName>
    </recommendedName>
</protein>
<sequence>MNLTRQEQYGEINQKTEAMSSRVQYYSVILATFTLSLALMLSLSIGLSFWFSTEHFQIWYETNWSVVFGVVIGLLVFNVIFMWVISLSKSIILKFISLPIFIIFYGIMIAASFYMYFAYQGLEISTNTLPKMIAIMMIPAGVMVIAAILGLFNLVNIRLLWVFSTFLFIGFIITFIVSFFVYRAGWYTTVIGTLLISVNMIVSWWQIRKNADAAQYIGRKEMLSRAMTDGIILFINYAQLLWYIISLMMGGKRN</sequence>
<keyword evidence="1" id="KW-1133">Transmembrane helix</keyword>
<feature type="transmembrane region" description="Helical" evidence="1">
    <location>
        <begin position="132"/>
        <end position="152"/>
    </location>
</feature>
<dbReference type="Proteomes" id="UP000190389">
    <property type="component" value="Unassembled WGS sequence"/>
</dbReference>
<organism evidence="2 3">
    <name type="scientific">Mycoplasmopsis verecunda</name>
    <dbReference type="NCBI Taxonomy" id="171291"/>
    <lineage>
        <taxon>Bacteria</taxon>
        <taxon>Bacillati</taxon>
        <taxon>Mycoplasmatota</taxon>
        <taxon>Mycoplasmoidales</taxon>
        <taxon>Metamycoplasmataceae</taxon>
        <taxon>Mycoplasmopsis</taxon>
    </lineage>
</organism>
<evidence type="ECO:0000313" key="3">
    <source>
        <dbReference type="Proteomes" id="UP000190389"/>
    </source>
</evidence>
<dbReference type="STRING" id="171291.SAMN02745154_00657"/>
<evidence type="ECO:0000313" key="2">
    <source>
        <dbReference type="EMBL" id="SJZ63521.1"/>
    </source>
</evidence>
<feature type="transmembrane region" description="Helical" evidence="1">
    <location>
        <begin position="64"/>
        <end position="85"/>
    </location>
</feature>
<feature type="transmembrane region" description="Helical" evidence="1">
    <location>
        <begin position="186"/>
        <end position="205"/>
    </location>
</feature>
<feature type="transmembrane region" description="Helical" evidence="1">
    <location>
        <begin position="226"/>
        <end position="245"/>
    </location>
</feature>
<proteinExistence type="predicted"/>
<dbReference type="NCBIfam" id="NF045951">
    <property type="entry name" value="MAG0110_fam"/>
    <property type="match status" value="1"/>
</dbReference>
<dbReference type="RefSeq" id="WP_078747362.1">
    <property type="nucleotide sequence ID" value="NZ_CP137850.1"/>
</dbReference>
<feature type="transmembrane region" description="Helical" evidence="1">
    <location>
        <begin position="92"/>
        <end position="117"/>
    </location>
</feature>
<name>A0A1T4M9C4_9BACT</name>
<gene>
    <name evidence="2" type="ORF">SAMN02745154_00657</name>
</gene>
<keyword evidence="1" id="KW-0812">Transmembrane</keyword>
<evidence type="ECO:0000256" key="1">
    <source>
        <dbReference type="SAM" id="Phobius"/>
    </source>
</evidence>